<evidence type="ECO:0000256" key="2">
    <source>
        <dbReference type="SAM" id="MobiDB-lite"/>
    </source>
</evidence>
<feature type="compositionally biased region" description="Polar residues" evidence="2">
    <location>
        <begin position="58"/>
        <end position="72"/>
    </location>
</feature>
<keyword evidence="3" id="KW-0812">Transmembrane</keyword>
<keyword evidence="5" id="KW-1185">Reference proteome</keyword>
<feature type="compositionally biased region" description="Polar residues" evidence="2">
    <location>
        <begin position="249"/>
        <end position="262"/>
    </location>
</feature>
<name>A0A5C3QV76_9AGAR</name>
<feature type="coiled-coil region" evidence="1">
    <location>
        <begin position="168"/>
        <end position="241"/>
    </location>
</feature>
<sequence>MLSDTVSAPSRPRPPANKRRTSAKLKTASSPPPPYAASLGFPSQDAPDMSFRSPSGELDTSGTRSWFSDSSSRNELSQLLYKADQLVKGHSDQSTKQTLSAYNDLRSNSKSLKSKHQELLNRIPGSPRPTPLTSPIISSPMFFTGPLHPSHEVSTVRRRRVSVSPADLSLLSDQNAELLLKIETLEGENTQAERDGRRKVEKLDEEIQYLRAELEHIHAKSDELEERALRGERELKKMEREDRIRELRLNSSQRSESGSHQVQDFAPESALPTPPVRRASSKRSASSSSQVTLFDPDTSQTSPDTSKLPTSTSNLPVSTSKSSPLDTLLESDTEGDLEDSDHHEALVSKLMSKIDELESTNTRILSQQSETVSKWRVMQQESESIARAYDYLDSEDLDIVTEEGSFKDGRIYGEEQHDTDVEVMTFRTFRKSLDLSRIHDRLAEEFNAGIGDTRHSTIRNRTVSTPHQRSMSVRDSNRPNRNRRSVVGLFNEEGRKQASDALRSDFLFPRASDRSASEGYPMEPPSPTLSALSITSPSHASLLQLSSLSQQPMSLESELGRVWPSQDTSRDRHQHHLHSKSILEMLSLPASASSSPAVSEIALPDPLTPSPPRMAASHRRDRTRSFPVAPRTPSPIRDLRISLQPPTPEHSGQLAKIGSADGKRSLRNGRLSQKVRTRADRWELERFPDSPRSRKVSTTQVTESLTLTRALDHVVETLTKVNHTAHASEPATSSAVGTVKEDKDKKGDRFVAMMFEFWLWLQFIIVIVVFLFALARRGPRSVLKDKQT</sequence>
<feature type="region of interest" description="Disordered" evidence="2">
    <location>
        <begin position="597"/>
        <end position="656"/>
    </location>
</feature>
<evidence type="ECO:0000256" key="1">
    <source>
        <dbReference type="SAM" id="Coils"/>
    </source>
</evidence>
<proteinExistence type="predicted"/>
<feature type="region of interest" description="Disordered" evidence="2">
    <location>
        <begin position="1"/>
        <end position="72"/>
    </location>
</feature>
<feature type="region of interest" description="Disordered" evidence="2">
    <location>
        <begin position="244"/>
        <end position="339"/>
    </location>
</feature>
<feature type="transmembrane region" description="Helical" evidence="3">
    <location>
        <begin position="757"/>
        <end position="775"/>
    </location>
</feature>
<dbReference type="AlphaFoldDB" id="A0A5C3QV76"/>
<dbReference type="STRING" id="1884261.A0A5C3QV76"/>
<feature type="region of interest" description="Disordered" evidence="2">
    <location>
        <begin position="453"/>
        <end position="492"/>
    </location>
</feature>
<dbReference type="Proteomes" id="UP000305067">
    <property type="component" value="Unassembled WGS sequence"/>
</dbReference>
<feature type="region of interest" description="Disordered" evidence="2">
    <location>
        <begin position="513"/>
        <end position="533"/>
    </location>
</feature>
<reference evidence="4 5" key="1">
    <citation type="journal article" date="2019" name="Nat. Ecol. Evol.">
        <title>Megaphylogeny resolves global patterns of mushroom evolution.</title>
        <authorList>
            <person name="Varga T."/>
            <person name="Krizsan K."/>
            <person name="Foldi C."/>
            <person name="Dima B."/>
            <person name="Sanchez-Garcia M."/>
            <person name="Sanchez-Ramirez S."/>
            <person name="Szollosi G.J."/>
            <person name="Szarkandi J.G."/>
            <person name="Papp V."/>
            <person name="Albert L."/>
            <person name="Andreopoulos W."/>
            <person name="Angelini C."/>
            <person name="Antonin V."/>
            <person name="Barry K.W."/>
            <person name="Bougher N.L."/>
            <person name="Buchanan P."/>
            <person name="Buyck B."/>
            <person name="Bense V."/>
            <person name="Catcheside P."/>
            <person name="Chovatia M."/>
            <person name="Cooper J."/>
            <person name="Damon W."/>
            <person name="Desjardin D."/>
            <person name="Finy P."/>
            <person name="Geml J."/>
            <person name="Haridas S."/>
            <person name="Hughes K."/>
            <person name="Justo A."/>
            <person name="Karasinski D."/>
            <person name="Kautmanova I."/>
            <person name="Kiss B."/>
            <person name="Kocsube S."/>
            <person name="Kotiranta H."/>
            <person name="LaButti K.M."/>
            <person name="Lechner B.E."/>
            <person name="Liimatainen K."/>
            <person name="Lipzen A."/>
            <person name="Lukacs Z."/>
            <person name="Mihaltcheva S."/>
            <person name="Morgado L.N."/>
            <person name="Niskanen T."/>
            <person name="Noordeloos M.E."/>
            <person name="Ohm R.A."/>
            <person name="Ortiz-Santana B."/>
            <person name="Ovrebo C."/>
            <person name="Racz N."/>
            <person name="Riley R."/>
            <person name="Savchenko A."/>
            <person name="Shiryaev A."/>
            <person name="Soop K."/>
            <person name="Spirin V."/>
            <person name="Szebenyi C."/>
            <person name="Tomsovsky M."/>
            <person name="Tulloss R.E."/>
            <person name="Uehling J."/>
            <person name="Grigoriev I.V."/>
            <person name="Vagvolgyi C."/>
            <person name="Papp T."/>
            <person name="Martin F.M."/>
            <person name="Miettinen O."/>
            <person name="Hibbett D.S."/>
            <person name="Nagy L.G."/>
        </authorList>
    </citation>
    <scope>NUCLEOTIDE SEQUENCE [LARGE SCALE GENOMIC DNA]</scope>
    <source>
        <strain evidence="4 5">CBS 309.79</strain>
    </source>
</reference>
<dbReference type="OrthoDB" id="2670688at2759"/>
<accession>A0A5C3QV76</accession>
<feature type="compositionally biased region" description="Polar residues" evidence="2">
    <location>
        <begin position="297"/>
        <end position="325"/>
    </location>
</feature>
<organism evidence="4 5">
    <name type="scientific">Pterulicium gracile</name>
    <dbReference type="NCBI Taxonomy" id="1884261"/>
    <lineage>
        <taxon>Eukaryota</taxon>
        <taxon>Fungi</taxon>
        <taxon>Dikarya</taxon>
        <taxon>Basidiomycota</taxon>
        <taxon>Agaricomycotina</taxon>
        <taxon>Agaricomycetes</taxon>
        <taxon>Agaricomycetidae</taxon>
        <taxon>Agaricales</taxon>
        <taxon>Pleurotineae</taxon>
        <taxon>Pterulaceae</taxon>
        <taxon>Pterulicium</taxon>
    </lineage>
</organism>
<keyword evidence="1" id="KW-0175">Coiled coil</keyword>
<feature type="compositionally biased region" description="Polar residues" evidence="2">
    <location>
        <begin position="459"/>
        <end position="471"/>
    </location>
</feature>
<feature type="region of interest" description="Disordered" evidence="2">
    <location>
        <begin position="558"/>
        <end position="577"/>
    </location>
</feature>
<protein>
    <submittedName>
        <fullName evidence="4">Uncharacterized protein</fullName>
    </submittedName>
</protein>
<evidence type="ECO:0000313" key="5">
    <source>
        <dbReference type="Proteomes" id="UP000305067"/>
    </source>
</evidence>
<dbReference type="EMBL" id="ML178816">
    <property type="protein sequence ID" value="TFL05842.1"/>
    <property type="molecule type" value="Genomic_DNA"/>
</dbReference>
<evidence type="ECO:0000256" key="3">
    <source>
        <dbReference type="SAM" id="Phobius"/>
    </source>
</evidence>
<gene>
    <name evidence="4" type="ORF">BDV98DRAFT_601157</name>
</gene>
<keyword evidence="3" id="KW-1133">Transmembrane helix</keyword>
<feature type="compositionally biased region" description="Acidic residues" evidence="2">
    <location>
        <begin position="329"/>
        <end position="339"/>
    </location>
</feature>
<evidence type="ECO:0000313" key="4">
    <source>
        <dbReference type="EMBL" id="TFL05842.1"/>
    </source>
</evidence>
<keyword evidence="3" id="KW-0472">Membrane</keyword>